<name>A0ABQ9H9I4_9NEOP</name>
<organism evidence="2 3">
    <name type="scientific">Dryococelus australis</name>
    <dbReference type="NCBI Taxonomy" id="614101"/>
    <lineage>
        <taxon>Eukaryota</taxon>
        <taxon>Metazoa</taxon>
        <taxon>Ecdysozoa</taxon>
        <taxon>Arthropoda</taxon>
        <taxon>Hexapoda</taxon>
        <taxon>Insecta</taxon>
        <taxon>Pterygota</taxon>
        <taxon>Neoptera</taxon>
        <taxon>Polyneoptera</taxon>
        <taxon>Phasmatodea</taxon>
        <taxon>Verophasmatodea</taxon>
        <taxon>Anareolatae</taxon>
        <taxon>Phasmatidae</taxon>
        <taxon>Eurycanthinae</taxon>
        <taxon>Dryococelus</taxon>
    </lineage>
</organism>
<evidence type="ECO:0000313" key="3">
    <source>
        <dbReference type="Proteomes" id="UP001159363"/>
    </source>
</evidence>
<comment type="caution">
    <text evidence="2">The sequence shown here is derived from an EMBL/GenBank/DDBJ whole genome shotgun (WGS) entry which is preliminary data.</text>
</comment>
<keyword evidence="3" id="KW-1185">Reference proteome</keyword>
<proteinExistence type="predicted"/>
<accession>A0ABQ9H9I4</accession>
<feature type="region of interest" description="Disordered" evidence="1">
    <location>
        <begin position="50"/>
        <end position="71"/>
    </location>
</feature>
<gene>
    <name evidence="2" type="ORF">PR048_017415</name>
</gene>
<dbReference type="Proteomes" id="UP001159363">
    <property type="component" value="Chromosome 5"/>
</dbReference>
<dbReference type="EMBL" id="JARBHB010000006">
    <property type="protein sequence ID" value="KAJ8880942.1"/>
    <property type="molecule type" value="Genomic_DNA"/>
</dbReference>
<feature type="region of interest" description="Disordered" evidence="1">
    <location>
        <begin position="90"/>
        <end position="125"/>
    </location>
</feature>
<evidence type="ECO:0000256" key="1">
    <source>
        <dbReference type="SAM" id="MobiDB-lite"/>
    </source>
</evidence>
<feature type="compositionally biased region" description="Basic and acidic residues" evidence="1">
    <location>
        <begin position="90"/>
        <end position="102"/>
    </location>
</feature>
<protein>
    <submittedName>
        <fullName evidence="2">Uncharacterized protein</fullName>
    </submittedName>
</protein>
<sequence length="519" mass="57573">MSLYMAHGCKAGANDRMSGSKYAVTRVLGNRCTASRCPGVVSARGCKVRRGERIRDRESARTSERSPVEMPRREHARKCVCVARQWHRGDTRDRDESDRSGRLDAPPPPPARLYPPKWSTSSAGRQLSWGDIDRRYQDGHHECPQFGRNFSISYRFCRIVQNLSHNLQTARIMPIRTGCQDGHQRREGNLGHSARKKENPWSDDDTPVAKTDELWAFIAWGRSGSVGREPDSGAAVTQWVEHPIVGPRAKQRVKAIPGRFTLDFRMWGSCRTMTLVGGGHGGSAVNLLASHQGEPGSIPDRATPGLSHEGIVPNDATGRRVFSGISHFPPPFIPALLHSHLNHPHWFSLKTRLSGFVCTVSVRRLSFALSNTKTVRRVGTGLGLPLPRFTVFLNTTCPTFDLRFQREVNFQKRRSHLGNMADSTSLFLSSKARSAGKKELPAVNGATGHERLVCSSPTKASRVQSSAGTLRISASGNRAAQCHWSADFLEDLPFPLTLAFRCCIILASIHPQRLSKPRF</sequence>
<evidence type="ECO:0000313" key="2">
    <source>
        <dbReference type="EMBL" id="KAJ8880942.1"/>
    </source>
</evidence>
<feature type="region of interest" description="Disordered" evidence="1">
    <location>
        <begin position="179"/>
        <end position="206"/>
    </location>
</feature>
<reference evidence="2 3" key="1">
    <citation type="submission" date="2023-02" db="EMBL/GenBank/DDBJ databases">
        <title>LHISI_Scaffold_Assembly.</title>
        <authorList>
            <person name="Stuart O.P."/>
            <person name="Cleave R."/>
            <person name="Magrath M.J.L."/>
            <person name="Mikheyev A.S."/>
        </authorList>
    </citation>
    <scope>NUCLEOTIDE SEQUENCE [LARGE SCALE GENOMIC DNA]</scope>
    <source>
        <strain evidence="2">Daus_M_001</strain>
        <tissue evidence="2">Leg muscle</tissue>
    </source>
</reference>